<accession>A0A8C5UBT1</accession>
<evidence type="ECO:0000256" key="2">
    <source>
        <dbReference type="ARBA" id="ARBA00023157"/>
    </source>
</evidence>
<evidence type="ECO:0000256" key="1">
    <source>
        <dbReference type="ARBA" id="ARBA00022729"/>
    </source>
</evidence>
<keyword evidence="3" id="KW-0393">Immunoglobulin domain</keyword>
<reference evidence="5" key="1">
    <citation type="submission" date="2025-08" db="UniProtKB">
        <authorList>
            <consortium name="Ensembl"/>
        </authorList>
    </citation>
    <scope>IDENTIFICATION</scope>
</reference>
<reference evidence="5" key="2">
    <citation type="submission" date="2025-09" db="UniProtKB">
        <authorList>
            <consortium name="Ensembl"/>
        </authorList>
    </citation>
    <scope>IDENTIFICATION</scope>
</reference>
<dbReference type="GO" id="GO:0009986">
    <property type="term" value="C:cell surface"/>
    <property type="evidence" value="ECO:0007669"/>
    <property type="project" value="TreeGrafter"/>
</dbReference>
<dbReference type="PANTHER" id="PTHR16423:SF6">
    <property type="entry name" value="TRIGGERING RECEPTOR EXPRESSED ON MYELOID CELLS 2-RELATED"/>
    <property type="match status" value="1"/>
</dbReference>
<evidence type="ECO:0000259" key="4">
    <source>
        <dbReference type="PROSITE" id="PS50835"/>
    </source>
</evidence>
<dbReference type="InterPro" id="IPR007110">
    <property type="entry name" value="Ig-like_dom"/>
</dbReference>
<protein>
    <recommendedName>
        <fullName evidence="4">Ig-like domain-containing protein</fullName>
    </recommendedName>
</protein>
<dbReference type="InterPro" id="IPR036179">
    <property type="entry name" value="Ig-like_dom_sf"/>
</dbReference>
<dbReference type="InterPro" id="IPR013106">
    <property type="entry name" value="Ig_V-set"/>
</dbReference>
<keyword evidence="6" id="KW-1185">Reference proteome</keyword>
<dbReference type="SMART" id="SM00409">
    <property type="entry name" value="IG"/>
    <property type="match status" value="1"/>
</dbReference>
<proteinExistence type="predicted"/>
<dbReference type="PROSITE" id="PS50835">
    <property type="entry name" value="IG_LIKE"/>
    <property type="match status" value="1"/>
</dbReference>
<dbReference type="PANTHER" id="PTHR16423">
    <property type="entry name" value="TREM-LIKE TRANSCRIPT PROTEIN"/>
    <property type="match status" value="1"/>
</dbReference>
<dbReference type="Proteomes" id="UP000694560">
    <property type="component" value="Unplaced"/>
</dbReference>
<dbReference type="InterPro" id="IPR052314">
    <property type="entry name" value="Immune_rcpt_domain"/>
</dbReference>
<dbReference type="SUPFAM" id="SSF48726">
    <property type="entry name" value="Immunoglobulin"/>
    <property type="match status" value="1"/>
</dbReference>
<dbReference type="AlphaFoldDB" id="A0A8C5UBT1"/>
<dbReference type="Pfam" id="PF07686">
    <property type="entry name" value="V-set"/>
    <property type="match status" value="1"/>
</dbReference>
<dbReference type="InterPro" id="IPR003599">
    <property type="entry name" value="Ig_sub"/>
</dbReference>
<keyword evidence="1" id="KW-0732">Signal</keyword>
<name>A0A8C5UBT1_9PASS</name>
<evidence type="ECO:0000313" key="5">
    <source>
        <dbReference type="Ensembl" id="ENSMCSP00000019440.1"/>
    </source>
</evidence>
<dbReference type="Ensembl" id="ENSMCST00000019927.1">
    <property type="protein sequence ID" value="ENSMCSP00000019440.1"/>
    <property type="gene ID" value="ENSMCSG00000013638.1"/>
</dbReference>
<organism evidence="5 6">
    <name type="scientific">Malurus cyaneus samueli</name>
    <dbReference type="NCBI Taxonomy" id="2593467"/>
    <lineage>
        <taxon>Eukaryota</taxon>
        <taxon>Metazoa</taxon>
        <taxon>Chordata</taxon>
        <taxon>Craniata</taxon>
        <taxon>Vertebrata</taxon>
        <taxon>Euteleostomi</taxon>
        <taxon>Archelosauria</taxon>
        <taxon>Archosauria</taxon>
        <taxon>Dinosauria</taxon>
        <taxon>Saurischia</taxon>
        <taxon>Theropoda</taxon>
        <taxon>Coelurosauria</taxon>
        <taxon>Aves</taxon>
        <taxon>Neognathae</taxon>
        <taxon>Neoaves</taxon>
        <taxon>Telluraves</taxon>
        <taxon>Australaves</taxon>
        <taxon>Passeriformes</taxon>
        <taxon>Meliphagoidea</taxon>
        <taxon>Maluridae</taxon>
        <taxon>Malurus</taxon>
    </lineage>
</organism>
<dbReference type="SMART" id="SM00406">
    <property type="entry name" value="IGv"/>
    <property type="match status" value="1"/>
</dbReference>
<sequence>FWGSSSWLPSLSPHLILPGVRGQTLEAKRREGGILHIQCPYHAPVDTVHTKYWCRKVDGKCQELVETYYKKQSKDTKITIEDNYTSKTVSITMTDLKAEDSGTYFCAYYSGKYVPLRTVSLMVSKGEYLHPHPKPSLLRKQCHSFPCSARLFLTSDCPRAWSGALTTFGVSQSCSSGSWTPCPCSAHAAPQGPA</sequence>
<evidence type="ECO:0000313" key="6">
    <source>
        <dbReference type="Proteomes" id="UP000694560"/>
    </source>
</evidence>
<dbReference type="Gene3D" id="2.60.40.10">
    <property type="entry name" value="Immunoglobulins"/>
    <property type="match status" value="1"/>
</dbReference>
<dbReference type="InterPro" id="IPR013783">
    <property type="entry name" value="Ig-like_fold"/>
</dbReference>
<dbReference type="GO" id="GO:0038023">
    <property type="term" value="F:signaling receptor activity"/>
    <property type="evidence" value="ECO:0007669"/>
    <property type="project" value="TreeGrafter"/>
</dbReference>
<feature type="domain" description="Ig-like" evidence="4">
    <location>
        <begin position="18"/>
        <end position="120"/>
    </location>
</feature>
<keyword evidence="2" id="KW-1015">Disulfide bond</keyword>
<evidence type="ECO:0000256" key="3">
    <source>
        <dbReference type="ARBA" id="ARBA00023319"/>
    </source>
</evidence>
<dbReference type="OrthoDB" id="8959642at2759"/>